<evidence type="ECO:0000256" key="1">
    <source>
        <dbReference type="SAM" id="Coils"/>
    </source>
</evidence>
<name>A0A8H8UG42_9HELO</name>
<gene>
    <name evidence="3" type="ORF">LSUB1_G001212</name>
</gene>
<sequence length="253" mass="28409">MEPVIQQNYVSLPESKPVEVLNWRYDWTGSLPPPEMPIWQYTTAALDQHEASGLFYGHSPPISSFVHGHSPYSSTFPSPSLQVFHGDAGYPRPVSEQRVHVSNKSTQNSPAKPSEITDIDGMIEDEDSDNYSWEPKSVASASSVSSKSRLKRTQSNKQSLKNAKRAHTVTKRKKSRTWRLIILRHLRIRHADNVPPRTKPSKSLVMTRAKERLKQLEARNKALEGEVVKLRQHIAILDHIVASKGGAALPSPK</sequence>
<feature type="region of interest" description="Disordered" evidence="2">
    <location>
        <begin position="83"/>
        <end position="120"/>
    </location>
</feature>
<keyword evidence="1" id="KW-0175">Coiled coil</keyword>
<dbReference type="OrthoDB" id="3529902at2759"/>
<protein>
    <submittedName>
        <fullName evidence="3">Uncharacterized protein</fullName>
    </submittedName>
</protein>
<dbReference type="Proteomes" id="UP000462212">
    <property type="component" value="Unassembled WGS sequence"/>
</dbReference>
<evidence type="ECO:0000256" key="2">
    <source>
        <dbReference type="SAM" id="MobiDB-lite"/>
    </source>
</evidence>
<organism evidence="3 4">
    <name type="scientific">Lachnellula subtilissima</name>
    <dbReference type="NCBI Taxonomy" id="602034"/>
    <lineage>
        <taxon>Eukaryota</taxon>
        <taxon>Fungi</taxon>
        <taxon>Dikarya</taxon>
        <taxon>Ascomycota</taxon>
        <taxon>Pezizomycotina</taxon>
        <taxon>Leotiomycetes</taxon>
        <taxon>Helotiales</taxon>
        <taxon>Lachnaceae</taxon>
        <taxon>Lachnellula</taxon>
    </lineage>
</organism>
<evidence type="ECO:0000313" key="4">
    <source>
        <dbReference type="Proteomes" id="UP000462212"/>
    </source>
</evidence>
<reference evidence="3 4" key="1">
    <citation type="submission" date="2018-05" db="EMBL/GenBank/DDBJ databases">
        <title>Genome sequencing and assembly of the regulated plant pathogen Lachnellula willkommii and related sister species for the development of diagnostic species identification markers.</title>
        <authorList>
            <person name="Giroux E."/>
            <person name="Bilodeau G."/>
        </authorList>
    </citation>
    <scope>NUCLEOTIDE SEQUENCE [LARGE SCALE GENOMIC DNA]</scope>
    <source>
        <strain evidence="3 4">CBS 197.66</strain>
    </source>
</reference>
<comment type="caution">
    <text evidence="3">The sequence shown here is derived from an EMBL/GenBank/DDBJ whole genome shotgun (WGS) entry which is preliminary data.</text>
</comment>
<keyword evidence="4" id="KW-1185">Reference proteome</keyword>
<dbReference type="AlphaFoldDB" id="A0A8H8UG42"/>
<feature type="compositionally biased region" description="Polar residues" evidence="2">
    <location>
        <begin position="100"/>
        <end position="111"/>
    </location>
</feature>
<proteinExistence type="predicted"/>
<accession>A0A8H8UG42</accession>
<feature type="compositionally biased region" description="Basic residues" evidence="2">
    <location>
        <begin position="162"/>
        <end position="171"/>
    </location>
</feature>
<evidence type="ECO:0000313" key="3">
    <source>
        <dbReference type="EMBL" id="TVY42562.1"/>
    </source>
</evidence>
<feature type="coiled-coil region" evidence="1">
    <location>
        <begin position="206"/>
        <end position="233"/>
    </location>
</feature>
<feature type="region of interest" description="Disordered" evidence="2">
    <location>
        <begin position="142"/>
        <end position="171"/>
    </location>
</feature>
<dbReference type="EMBL" id="QGMJ01000093">
    <property type="protein sequence ID" value="TVY42562.1"/>
    <property type="molecule type" value="Genomic_DNA"/>
</dbReference>